<organism evidence="2 3">
    <name type="scientific">Elysia marginata</name>
    <dbReference type="NCBI Taxonomy" id="1093978"/>
    <lineage>
        <taxon>Eukaryota</taxon>
        <taxon>Metazoa</taxon>
        <taxon>Spiralia</taxon>
        <taxon>Lophotrochozoa</taxon>
        <taxon>Mollusca</taxon>
        <taxon>Gastropoda</taxon>
        <taxon>Heterobranchia</taxon>
        <taxon>Euthyneura</taxon>
        <taxon>Panpulmonata</taxon>
        <taxon>Sacoglossa</taxon>
        <taxon>Placobranchoidea</taxon>
        <taxon>Plakobranchidae</taxon>
        <taxon>Elysia</taxon>
    </lineage>
</organism>
<evidence type="ECO:0000313" key="2">
    <source>
        <dbReference type="EMBL" id="GFR63278.1"/>
    </source>
</evidence>
<feature type="region of interest" description="Disordered" evidence="1">
    <location>
        <begin position="33"/>
        <end position="64"/>
    </location>
</feature>
<keyword evidence="3" id="KW-1185">Reference proteome</keyword>
<dbReference type="AlphaFoldDB" id="A0AAV4EQA3"/>
<evidence type="ECO:0000256" key="1">
    <source>
        <dbReference type="SAM" id="MobiDB-lite"/>
    </source>
</evidence>
<reference evidence="2 3" key="1">
    <citation type="journal article" date="2021" name="Elife">
        <title>Chloroplast acquisition without the gene transfer in kleptoplastic sea slugs, Plakobranchus ocellatus.</title>
        <authorList>
            <person name="Maeda T."/>
            <person name="Takahashi S."/>
            <person name="Yoshida T."/>
            <person name="Shimamura S."/>
            <person name="Takaki Y."/>
            <person name="Nagai Y."/>
            <person name="Toyoda A."/>
            <person name="Suzuki Y."/>
            <person name="Arimoto A."/>
            <person name="Ishii H."/>
            <person name="Satoh N."/>
            <person name="Nishiyama T."/>
            <person name="Hasebe M."/>
            <person name="Maruyama T."/>
            <person name="Minagawa J."/>
            <person name="Obokata J."/>
            <person name="Shigenobu S."/>
        </authorList>
    </citation>
    <scope>NUCLEOTIDE SEQUENCE [LARGE SCALE GENOMIC DNA]</scope>
</reference>
<proteinExistence type="predicted"/>
<name>A0AAV4EQA3_9GAST</name>
<gene>
    <name evidence="2" type="ORF">ElyMa_005479500</name>
</gene>
<dbReference type="Proteomes" id="UP000762676">
    <property type="component" value="Unassembled WGS sequence"/>
</dbReference>
<accession>A0AAV4EQA3</accession>
<sequence>MAGNEQELHFVGENRTECSCTRNRYAQMKMNITHQDESNRQPKIRAIMESSDPKDKRYKTTNNVVETHRRGFEKKGNFLEGNFRKIP</sequence>
<protein>
    <submittedName>
        <fullName evidence="2">Uncharacterized protein</fullName>
    </submittedName>
</protein>
<comment type="caution">
    <text evidence="2">The sequence shown here is derived from an EMBL/GenBank/DDBJ whole genome shotgun (WGS) entry which is preliminary data.</text>
</comment>
<dbReference type="EMBL" id="BMAT01010914">
    <property type="protein sequence ID" value="GFR63278.1"/>
    <property type="molecule type" value="Genomic_DNA"/>
</dbReference>
<evidence type="ECO:0000313" key="3">
    <source>
        <dbReference type="Proteomes" id="UP000762676"/>
    </source>
</evidence>